<dbReference type="SMART" id="SM01057">
    <property type="entry name" value="Carb_anhydrase"/>
    <property type="match status" value="1"/>
</dbReference>
<reference evidence="3" key="1">
    <citation type="journal article" date="2023" name="bioRxiv">
        <title>Scaffold-level genome assemblies of two parasitoid biocontrol wasps reveal the parthenogenesis mechanism and an associated novel virus.</title>
        <authorList>
            <person name="Inwood S."/>
            <person name="Skelly J."/>
            <person name="Guhlin J."/>
            <person name="Harrop T."/>
            <person name="Goldson S."/>
            <person name="Dearden P."/>
        </authorList>
    </citation>
    <scope>NUCLEOTIDE SEQUENCE</scope>
    <source>
        <strain evidence="3">Irish</strain>
        <tissue evidence="3">Whole body</tissue>
    </source>
</reference>
<protein>
    <recommendedName>
        <fullName evidence="2">Alpha-carbonic anhydrase domain-containing protein</fullName>
    </recommendedName>
</protein>
<dbReference type="EMBL" id="JAQQBS010000002">
    <property type="protein sequence ID" value="KAK0174157.1"/>
    <property type="molecule type" value="Genomic_DNA"/>
</dbReference>
<gene>
    <name evidence="3" type="ORF">PV328_007266</name>
</gene>
<evidence type="ECO:0000313" key="3">
    <source>
        <dbReference type="EMBL" id="KAK0174157.1"/>
    </source>
</evidence>
<dbReference type="CDD" id="cd00326">
    <property type="entry name" value="alpha_CA"/>
    <property type="match status" value="1"/>
</dbReference>
<dbReference type="Pfam" id="PF00194">
    <property type="entry name" value="Carb_anhydrase"/>
    <property type="match status" value="1"/>
</dbReference>
<dbReference type="Gene3D" id="3.10.200.10">
    <property type="entry name" value="Alpha carbonic anhydrase"/>
    <property type="match status" value="1"/>
</dbReference>
<reference evidence="3" key="2">
    <citation type="submission" date="2023-03" db="EMBL/GenBank/DDBJ databases">
        <authorList>
            <person name="Inwood S.N."/>
            <person name="Skelly J.G."/>
            <person name="Guhlin J."/>
            <person name="Harrop T.W.R."/>
            <person name="Goldson S.G."/>
            <person name="Dearden P.K."/>
        </authorList>
    </citation>
    <scope>NUCLEOTIDE SEQUENCE</scope>
    <source>
        <strain evidence="3">Irish</strain>
        <tissue evidence="3">Whole body</tissue>
    </source>
</reference>
<dbReference type="InterPro" id="IPR001148">
    <property type="entry name" value="CA_dom"/>
</dbReference>
<dbReference type="Proteomes" id="UP001168990">
    <property type="component" value="Unassembled WGS sequence"/>
</dbReference>
<evidence type="ECO:0000313" key="4">
    <source>
        <dbReference type="Proteomes" id="UP001168990"/>
    </source>
</evidence>
<organism evidence="3 4">
    <name type="scientific">Microctonus aethiopoides</name>
    <dbReference type="NCBI Taxonomy" id="144406"/>
    <lineage>
        <taxon>Eukaryota</taxon>
        <taxon>Metazoa</taxon>
        <taxon>Ecdysozoa</taxon>
        <taxon>Arthropoda</taxon>
        <taxon>Hexapoda</taxon>
        <taxon>Insecta</taxon>
        <taxon>Pterygota</taxon>
        <taxon>Neoptera</taxon>
        <taxon>Endopterygota</taxon>
        <taxon>Hymenoptera</taxon>
        <taxon>Apocrita</taxon>
        <taxon>Ichneumonoidea</taxon>
        <taxon>Braconidae</taxon>
        <taxon>Euphorinae</taxon>
        <taxon>Microctonus</taxon>
    </lineage>
</organism>
<dbReference type="PROSITE" id="PS51144">
    <property type="entry name" value="ALPHA_CA_2"/>
    <property type="match status" value="1"/>
</dbReference>
<dbReference type="AlphaFoldDB" id="A0AA39FQV3"/>
<proteinExistence type="inferred from homology"/>
<dbReference type="GO" id="GO:0008270">
    <property type="term" value="F:zinc ion binding"/>
    <property type="evidence" value="ECO:0007669"/>
    <property type="project" value="InterPro"/>
</dbReference>
<dbReference type="InterPro" id="IPR023561">
    <property type="entry name" value="Carbonic_anhydrase_a-class"/>
</dbReference>
<dbReference type="PANTHER" id="PTHR18952:SF124">
    <property type="entry name" value="CARBONIC ANHYDRASE 7"/>
    <property type="match status" value="1"/>
</dbReference>
<dbReference type="PANTHER" id="PTHR18952">
    <property type="entry name" value="CARBONIC ANHYDRASE"/>
    <property type="match status" value="1"/>
</dbReference>
<dbReference type="GO" id="GO:0004089">
    <property type="term" value="F:carbonate dehydratase activity"/>
    <property type="evidence" value="ECO:0007669"/>
    <property type="project" value="InterPro"/>
</dbReference>
<sequence length="304" mass="35282">MDLTLSELLIVCGSLLLIGLLVSEILDWLQILIPLTNNNQVFIPLPVFDYTNDNHPHGWKAEFTRRIRTIQSPINIITNDSVVIQGGDLLDWIDYSTQPEMMTMTNDGNTITLRFVWPSGIIPHIEKGPLRYSYNFHSIIFYWGISDDVGSEHGLDNVKYPMEMQLVHVKANLESPYTVITTENTDEIAIISYFFKISEDNNNALDNIASKLSNVEDIQSKIFIEPFNIDTLFPLFKRNFYTFNGSSTALPFSENVTWMIYPEPLNIARTQMEKFRKINLLKREEIKKYQPIQTFNEQTVYFYE</sequence>
<comment type="caution">
    <text evidence="3">The sequence shown here is derived from an EMBL/GenBank/DDBJ whole genome shotgun (WGS) entry which is preliminary data.</text>
</comment>
<dbReference type="InterPro" id="IPR036398">
    <property type="entry name" value="CA_dom_sf"/>
</dbReference>
<evidence type="ECO:0000256" key="1">
    <source>
        <dbReference type="ARBA" id="ARBA00010718"/>
    </source>
</evidence>
<dbReference type="SUPFAM" id="SSF51069">
    <property type="entry name" value="Carbonic anhydrase"/>
    <property type="match status" value="1"/>
</dbReference>
<keyword evidence="4" id="KW-1185">Reference proteome</keyword>
<dbReference type="GO" id="GO:0005737">
    <property type="term" value="C:cytoplasm"/>
    <property type="evidence" value="ECO:0007669"/>
    <property type="project" value="TreeGrafter"/>
</dbReference>
<accession>A0AA39FQV3</accession>
<name>A0AA39FQV3_9HYME</name>
<feature type="domain" description="Alpha-carbonic anhydrase" evidence="2">
    <location>
        <begin position="46"/>
        <end position="304"/>
    </location>
</feature>
<evidence type="ECO:0000259" key="2">
    <source>
        <dbReference type="PROSITE" id="PS51144"/>
    </source>
</evidence>
<comment type="similarity">
    <text evidence="1">Belongs to the alpha-carbonic anhydrase family.</text>
</comment>